<comment type="subcellular location">
    <subcellularLocation>
        <location evidence="1">Membrane</location>
        <topology evidence="1">Multi-pass membrane protein</topology>
    </subcellularLocation>
</comment>
<evidence type="ECO:0000256" key="1">
    <source>
        <dbReference type="ARBA" id="ARBA00004141"/>
    </source>
</evidence>
<dbReference type="OrthoDB" id="3026777at2759"/>
<keyword evidence="3 6" id="KW-1133">Transmembrane helix</keyword>
<dbReference type="PANTHER" id="PTHR23507">
    <property type="entry name" value="ZGC:174356"/>
    <property type="match status" value="1"/>
</dbReference>
<dbReference type="Gene3D" id="1.20.1250.20">
    <property type="entry name" value="MFS general substrate transporter like domains"/>
    <property type="match status" value="1"/>
</dbReference>
<dbReference type="EMBL" id="AMYB01000006">
    <property type="protein sequence ID" value="OAD01455.1"/>
    <property type="molecule type" value="Genomic_DNA"/>
</dbReference>
<dbReference type="Pfam" id="PF07690">
    <property type="entry name" value="MFS_1"/>
    <property type="match status" value="1"/>
</dbReference>
<dbReference type="Proteomes" id="UP000077051">
    <property type="component" value="Unassembled WGS sequence"/>
</dbReference>
<keyword evidence="2 6" id="KW-0812">Transmembrane</keyword>
<feature type="transmembrane region" description="Helical" evidence="6">
    <location>
        <begin position="109"/>
        <end position="127"/>
    </location>
</feature>
<evidence type="ECO:0000313" key="8">
    <source>
        <dbReference type="Proteomes" id="UP000077051"/>
    </source>
</evidence>
<dbReference type="PANTHER" id="PTHR23507:SF1">
    <property type="entry name" value="FI18259P1-RELATED"/>
    <property type="match status" value="1"/>
</dbReference>
<keyword evidence="4 6" id="KW-0472">Membrane</keyword>
<dbReference type="GO" id="GO:0022857">
    <property type="term" value="F:transmembrane transporter activity"/>
    <property type="evidence" value="ECO:0007669"/>
    <property type="project" value="InterPro"/>
</dbReference>
<dbReference type="SUPFAM" id="SSF103473">
    <property type="entry name" value="MFS general substrate transporter"/>
    <property type="match status" value="1"/>
</dbReference>
<evidence type="ECO:0000256" key="4">
    <source>
        <dbReference type="ARBA" id="ARBA00023136"/>
    </source>
</evidence>
<dbReference type="InterPro" id="IPR011701">
    <property type="entry name" value="MFS"/>
</dbReference>
<dbReference type="VEuPathDB" id="FungiDB:MUCCIDRAFT_112901"/>
<dbReference type="GO" id="GO:0016020">
    <property type="term" value="C:membrane"/>
    <property type="evidence" value="ECO:0007669"/>
    <property type="project" value="UniProtKB-SubCell"/>
</dbReference>
<name>A0A168JPS5_MUCCL</name>
<evidence type="ECO:0000256" key="5">
    <source>
        <dbReference type="SAM" id="MobiDB-lite"/>
    </source>
</evidence>
<organism evidence="7 8">
    <name type="scientific">Mucor lusitanicus CBS 277.49</name>
    <dbReference type="NCBI Taxonomy" id="747725"/>
    <lineage>
        <taxon>Eukaryota</taxon>
        <taxon>Fungi</taxon>
        <taxon>Fungi incertae sedis</taxon>
        <taxon>Mucoromycota</taxon>
        <taxon>Mucoromycotina</taxon>
        <taxon>Mucoromycetes</taxon>
        <taxon>Mucorales</taxon>
        <taxon>Mucorineae</taxon>
        <taxon>Mucoraceae</taxon>
        <taxon>Mucor</taxon>
    </lineage>
</organism>
<feature type="transmembrane region" description="Helical" evidence="6">
    <location>
        <begin position="164"/>
        <end position="194"/>
    </location>
</feature>
<feature type="transmembrane region" description="Helical" evidence="6">
    <location>
        <begin position="338"/>
        <end position="359"/>
    </location>
</feature>
<comment type="caution">
    <text evidence="7">The sequence shown here is derived from an EMBL/GenBank/DDBJ whole genome shotgun (WGS) entry which is preliminary data.</text>
</comment>
<dbReference type="AlphaFoldDB" id="A0A168JPS5"/>
<accession>A0A168JPS5</accession>
<sequence length="534" mass="57346">MSKPQSVNEETPLLPAPLLPAMTADQTNSIVNTTFGNAKRSAKKASPWYVIGALFGLTFSYGALYAPMIQFYTTVFCYRYYQQQSGTIDVDIPLEDCAIPQVQAIVSEASAIIVLLTYTTTLLVASYYGNLSDRKGRRFVMISATLGSLVELVLFVITLKCPQIFGVTLLFIAPILRSLLAGDTILVAAIQAYISDCTSAAERTVAFGNMLAVIYSGSSIGPTVGSYLLNKTNSINSIFYMAFVVQMCLGLYIWLIVPESNDITSYEAPIGKEGKTFLQRINLFSALRVLYRGSSQHASPHALALVAGIQFLLFVVALPPILLYTMLQFGWTAYEGGLFVSLISFSRVIVMLALLPLLAKLFHKNRSSSATPKSSATKPASSSSSVSSASIETRSNEEIKHAILFDAWMIRTGLSVETVCFVLFGLVSTSAGFSITGAVQSLAMLAGPSLRSLSTSLVAPSEIGELLGAVAVLEACGVIISQLTINTIYSASVGIMPNLIFFVCAAICGLALTCSFFVHPSKSLEKDADVEEDC</sequence>
<feature type="transmembrane region" description="Helical" evidence="6">
    <location>
        <begin position="139"/>
        <end position="158"/>
    </location>
</feature>
<feature type="region of interest" description="Disordered" evidence="5">
    <location>
        <begin position="367"/>
        <end position="389"/>
    </location>
</feature>
<evidence type="ECO:0000256" key="3">
    <source>
        <dbReference type="ARBA" id="ARBA00022989"/>
    </source>
</evidence>
<feature type="transmembrane region" description="Helical" evidence="6">
    <location>
        <begin position="419"/>
        <end position="446"/>
    </location>
</feature>
<reference evidence="7 8" key="1">
    <citation type="submission" date="2015-06" db="EMBL/GenBank/DDBJ databases">
        <title>Expansion of signal transduction pathways in fungi by whole-genome duplication.</title>
        <authorList>
            <consortium name="DOE Joint Genome Institute"/>
            <person name="Corrochano L.M."/>
            <person name="Kuo A."/>
            <person name="Marcet-Houben M."/>
            <person name="Polaino S."/>
            <person name="Salamov A."/>
            <person name="Villalobos J.M."/>
            <person name="Alvarez M.I."/>
            <person name="Avalos J."/>
            <person name="Benito E.P."/>
            <person name="Benoit I."/>
            <person name="Burger G."/>
            <person name="Camino L.P."/>
            <person name="Canovas D."/>
            <person name="Cerda-Olmedo E."/>
            <person name="Cheng J.-F."/>
            <person name="Dominguez A."/>
            <person name="Elias M."/>
            <person name="Eslava A.P."/>
            <person name="Glaser F."/>
            <person name="Grimwood J."/>
            <person name="Gutierrez G."/>
            <person name="Heitman J."/>
            <person name="Henrissat B."/>
            <person name="Iturriaga E.A."/>
            <person name="Lang B.F."/>
            <person name="Lavin J.L."/>
            <person name="Lee S."/>
            <person name="Li W."/>
            <person name="Lindquist E."/>
            <person name="Lopez-Garcia S."/>
            <person name="Luque E.M."/>
            <person name="Marcos A.T."/>
            <person name="Martin J."/>
            <person name="Mccluskey K."/>
            <person name="Medina H.R."/>
            <person name="Miralles-Duran A."/>
            <person name="Miyazaki A."/>
            <person name="Munoz-Torres E."/>
            <person name="Oguiza J.A."/>
            <person name="Ohm R."/>
            <person name="Olmedo M."/>
            <person name="Orejas M."/>
            <person name="Ortiz-Castellanos L."/>
            <person name="Pisabarro A.G."/>
            <person name="Rodriguez-Romero J."/>
            <person name="Ruiz-Herrera J."/>
            <person name="Ruiz-Vazquez R."/>
            <person name="Sanz C."/>
            <person name="Schackwitz W."/>
            <person name="Schmutz J."/>
            <person name="Shahriari M."/>
            <person name="Shelest E."/>
            <person name="Silva-Franco F."/>
            <person name="Soanes D."/>
            <person name="Syed K."/>
            <person name="Tagua V.G."/>
            <person name="Talbot N.J."/>
            <person name="Thon M."/>
            <person name="De Vries R.P."/>
            <person name="Wiebenga A."/>
            <person name="Yadav J.S."/>
            <person name="Braun E.L."/>
            <person name="Baker S."/>
            <person name="Garre V."/>
            <person name="Horwitz B."/>
            <person name="Torres-Martinez S."/>
            <person name="Idnurm A."/>
            <person name="Herrera-Estrella A."/>
            <person name="Gabaldon T."/>
            <person name="Grigoriev I.V."/>
        </authorList>
    </citation>
    <scope>NUCLEOTIDE SEQUENCE [LARGE SCALE GENOMIC DNA]</scope>
    <source>
        <strain evidence="7 8">CBS 277.49</strain>
    </source>
</reference>
<evidence type="ECO:0008006" key="9">
    <source>
        <dbReference type="Google" id="ProtNLM"/>
    </source>
</evidence>
<evidence type="ECO:0000256" key="2">
    <source>
        <dbReference type="ARBA" id="ARBA00022692"/>
    </source>
</evidence>
<keyword evidence="8" id="KW-1185">Reference proteome</keyword>
<evidence type="ECO:0000313" key="7">
    <source>
        <dbReference type="EMBL" id="OAD01455.1"/>
    </source>
</evidence>
<feature type="transmembrane region" description="Helical" evidence="6">
    <location>
        <begin position="302"/>
        <end position="326"/>
    </location>
</feature>
<protein>
    <recommendedName>
        <fullName evidence="9">Major facilitator superfamily (MFS) profile domain-containing protein</fullName>
    </recommendedName>
</protein>
<feature type="transmembrane region" description="Helical" evidence="6">
    <location>
        <begin position="48"/>
        <end position="66"/>
    </location>
</feature>
<proteinExistence type="predicted"/>
<feature type="transmembrane region" description="Helical" evidence="6">
    <location>
        <begin position="499"/>
        <end position="518"/>
    </location>
</feature>
<dbReference type="InterPro" id="IPR036259">
    <property type="entry name" value="MFS_trans_sf"/>
</dbReference>
<feature type="transmembrane region" description="Helical" evidence="6">
    <location>
        <begin position="235"/>
        <end position="257"/>
    </location>
</feature>
<evidence type="ECO:0000256" key="6">
    <source>
        <dbReference type="SAM" id="Phobius"/>
    </source>
</evidence>
<feature type="transmembrane region" description="Helical" evidence="6">
    <location>
        <begin position="206"/>
        <end position="229"/>
    </location>
</feature>
<gene>
    <name evidence="7" type="ORF">MUCCIDRAFT_112901</name>
</gene>
<feature type="transmembrane region" description="Helical" evidence="6">
    <location>
        <begin position="466"/>
        <end position="487"/>
    </location>
</feature>